<evidence type="ECO:0000313" key="2">
    <source>
        <dbReference type="EMBL" id="MEA5519629.1"/>
    </source>
</evidence>
<feature type="transmembrane region" description="Helical" evidence="1">
    <location>
        <begin position="156"/>
        <end position="177"/>
    </location>
</feature>
<comment type="caution">
    <text evidence="2">The sequence shown here is derived from an EMBL/GenBank/DDBJ whole genome shotgun (WGS) entry which is preliminary data.</text>
</comment>
<feature type="non-terminal residue" evidence="2">
    <location>
        <position position="201"/>
    </location>
</feature>
<accession>A0ABU5TXL9</accession>
<proteinExistence type="predicted"/>
<dbReference type="Proteomes" id="UP001301728">
    <property type="component" value="Unassembled WGS sequence"/>
</dbReference>
<feature type="transmembrane region" description="Helical" evidence="1">
    <location>
        <begin position="116"/>
        <end position="136"/>
    </location>
</feature>
<feature type="transmembrane region" description="Helical" evidence="1">
    <location>
        <begin position="36"/>
        <end position="58"/>
    </location>
</feature>
<evidence type="ECO:0000313" key="3">
    <source>
        <dbReference type="Proteomes" id="UP001301728"/>
    </source>
</evidence>
<reference evidence="2 3" key="1">
    <citation type="submission" date="2023-12" db="EMBL/GenBank/DDBJ databases">
        <title>Baltic Sea Cyanobacteria.</title>
        <authorList>
            <person name="Delbaje E."/>
            <person name="Fewer D.P."/>
            <person name="Shishido T.K."/>
        </authorList>
    </citation>
    <scope>NUCLEOTIDE SEQUENCE [LARGE SCALE GENOMIC DNA]</scope>
    <source>
        <strain evidence="2 3">CCNP 1315</strain>
    </source>
</reference>
<keyword evidence="1" id="KW-1133">Transmembrane helix</keyword>
<sequence length="201" mass="20976">MGIEAAAAAALTPVGSWATNWLIGRSGRYAVANKEIAMFLLSPQGLGVVALAALVALFGSALGRAATMAIAAECERIARGQAGTSGRRAWRGMAVRGGLAALRRAPPIALLVARQLGILALVLAPFLVVIAGIGWWTVRGVELYWVVTTRPARFWMGLAGIAPVAFLALCVAAPLVVRWSLALPVCVLEGRPPAESMRISV</sequence>
<keyword evidence="1" id="KW-0472">Membrane</keyword>
<gene>
    <name evidence="2" type="ORF">VB854_11800</name>
</gene>
<name>A0ABU5TXL9_9CYAN</name>
<organism evidence="2 3">
    <name type="scientific">Limnoraphis robusta CCNP1315</name>
    <dbReference type="NCBI Taxonomy" id="3110306"/>
    <lineage>
        <taxon>Bacteria</taxon>
        <taxon>Bacillati</taxon>
        <taxon>Cyanobacteriota</taxon>
        <taxon>Cyanophyceae</taxon>
        <taxon>Oscillatoriophycideae</taxon>
        <taxon>Oscillatoriales</taxon>
        <taxon>Sirenicapillariaceae</taxon>
        <taxon>Limnoraphis</taxon>
    </lineage>
</organism>
<keyword evidence="1" id="KW-0812">Transmembrane</keyword>
<protein>
    <submittedName>
        <fullName evidence="2">Uncharacterized protein</fullName>
    </submittedName>
</protein>
<keyword evidence="3" id="KW-1185">Reference proteome</keyword>
<evidence type="ECO:0000256" key="1">
    <source>
        <dbReference type="SAM" id="Phobius"/>
    </source>
</evidence>
<dbReference type="EMBL" id="JAYGHT010000047">
    <property type="protein sequence ID" value="MEA5519629.1"/>
    <property type="molecule type" value="Genomic_DNA"/>
</dbReference>